<accession>A0A1G5VSX7</accession>
<organism evidence="1 2">
    <name type="scientific">Algoriphagus alkaliphilus</name>
    <dbReference type="NCBI Taxonomy" id="279824"/>
    <lineage>
        <taxon>Bacteria</taxon>
        <taxon>Pseudomonadati</taxon>
        <taxon>Bacteroidota</taxon>
        <taxon>Cytophagia</taxon>
        <taxon>Cytophagales</taxon>
        <taxon>Cyclobacteriaceae</taxon>
        <taxon>Algoriphagus</taxon>
    </lineage>
</organism>
<dbReference type="AlphaFoldDB" id="A0A1G5VSX7"/>
<name>A0A1G5VSX7_9BACT</name>
<dbReference type="EMBL" id="FMXE01000004">
    <property type="protein sequence ID" value="SDA48949.1"/>
    <property type="molecule type" value="Genomic_DNA"/>
</dbReference>
<evidence type="ECO:0000313" key="2">
    <source>
        <dbReference type="Proteomes" id="UP000198756"/>
    </source>
</evidence>
<sequence length="77" mass="9253">MKTLSLKLDDQIFQETEEVIGALDKPRNRYINEAIQYYNRIQKRKLLSKRLAFESNLVSEESMKVLSEFDDIEEYDY</sequence>
<protein>
    <submittedName>
        <fullName evidence="1">Uncharacterized protein</fullName>
    </submittedName>
</protein>
<evidence type="ECO:0000313" key="1">
    <source>
        <dbReference type="EMBL" id="SDA48949.1"/>
    </source>
</evidence>
<gene>
    <name evidence="1" type="ORF">SAMN03080617_00687</name>
</gene>
<dbReference type="RefSeq" id="WP_092728540.1">
    <property type="nucleotide sequence ID" value="NZ_FMXE01000004.1"/>
</dbReference>
<dbReference type="OrthoDB" id="680137at2"/>
<dbReference type="Proteomes" id="UP000198756">
    <property type="component" value="Unassembled WGS sequence"/>
</dbReference>
<keyword evidence="2" id="KW-1185">Reference proteome</keyword>
<dbReference type="STRING" id="279824.SAMN03080617_00687"/>
<reference evidence="2" key="1">
    <citation type="submission" date="2016-10" db="EMBL/GenBank/DDBJ databases">
        <authorList>
            <person name="Varghese N."/>
            <person name="Submissions S."/>
        </authorList>
    </citation>
    <scope>NUCLEOTIDE SEQUENCE [LARGE SCALE GENOMIC DNA]</scope>
    <source>
        <strain evidence="2">DSM 22703</strain>
    </source>
</reference>
<proteinExistence type="predicted"/>